<reference evidence="1" key="1">
    <citation type="submission" date="2020-07" db="EMBL/GenBank/DDBJ databases">
        <title>The High-quality genome of the commercially important snow crab, Chionoecetes opilio.</title>
        <authorList>
            <person name="Jeong J.-H."/>
            <person name="Ryu S."/>
        </authorList>
    </citation>
    <scope>NUCLEOTIDE SEQUENCE</scope>
    <source>
        <strain evidence="1">MADBK_172401_WGS</strain>
        <tissue evidence="1">Digestive gland</tissue>
    </source>
</reference>
<proteinExistence type="predicted"/>
<dbReference type="AlphaFoldDB" id="A0A8J5CTL5"/>
<evidence type="ECO:0000313" key="1">
    <source>
        <dbReference type="EMBL" id="KAG0720226.1"/>
    </source>
</evidence>
<accession>A0A8J5CTL5</accession>
<protein>
    <submittedName>
        <fullName evidence="1">DNA damage-binding protein 1</fullName>
    </submittedName>
</protein>
<dbReference type="Proteomes" id="UP000770661">
    <property type="component" value="Unassembled WGS sequence"/>
</dbReference>
<organism evidence="1 2">
    <name type="scientific">Chionoecetes opilio</name>
    <name type="common">Atlantic snow crab</name>
    <name type="synonym">Cancer opilio</name>
    <dbReference type="NCBI Taxonomy" id="41210"/>
    <lineage>
        <taxon>Eukaryota</taxon>
        <taxon>Metazoa</taxon>
        <taxon>Ecdysozoa</taxon>
        <taxon>Arthropoda</taxon>
        <taxon>Crustacea</taxon>
        <taxon>Multicrustacea</taxon>
        <taxon>Malacostraca</taxon>
        <taxon>Eumalacostraca</taxon>
        <taxon>Eucarida</taxon>
        <taxon>Decapoda</taxon>
        <taxon>Pleocyemata</taxon>
        <taxon>Brachyura</taxon>
        <taxon>Eubrachyura</taxon>
        <taxon>Majoidea</taxon>
        <taxon>Majidae</taxon>
        <taxon>Chionoecetes</taxon>
    </lineage>
</organism>
<dbReference type="EMBL" id="JACEEZ010013204">
    <property type="protein sequence ID" value="KAG0720226.1"/>
    <property type="molecule type" value="Genomic_DNA"/>
</dbReference>
<gene>
    <name evidence="1" type="primary">pic</name>
    <name evidence="1" type="ORF">GWK47_048929</name>
</gene>
<comment type="caution">
    <text evidence="1">The sequence shown here is derived from an EMBL/GenBank/DDBJ whole genome shotgun (WGS) entry which is preliminary data.</text>
</comment>
<keyword evidence="2" id="KW-1185">Reference proteome</keyword>
<evidence type="ECO:0000313" key="2">
    <source>
        <dbReference type="Proteomes" id="UP000770661"/>
    </source>
</evidence>
<name>A0A8J5CTL5_CHIOP</name>
<sequence length="101" mass="11043">MSAQSASREAKNTYLTHCEETEEPVLQHLMRNGNRCRRLEDSTLEILSMVFRHGTLVMQGIPEASTVTQGCVLYGTVHGALGQGRYCSGSCNQTPSLLVEG</sequence>